<feature type="region of interest" description="Disordered" evidence="6">
    <location>
        <begin position="44"/>
        <end position="66"/>
    </location>
</feature>
<dbReference type="PROSITE" id="PS50157">
    <property type="entry name" value="ZINC_FINGER_C2H2_2"/>
    <property type="match status" value="4"/>
</dbReference>
<name>A0A6A6V8A6_9PLEO</name>
<keyword evidence="1" id="KW-0479">Metal-binding</keyword>
<dbReference type="GO" id="GO:0045944">
    <property type="term" value="P:positive regulation of transcription by RNA polymerase II"/>
    <property type="evidence" value="ECO:0007669"/>
    <property type="project" value="UniProtKB-ARBA"/>
</dbReference>
<keyword evidence="2" id="KW-0677">Repeat</keyword>
<feature type="region of interest" description="Disordered" evidence="6">
    <location>
        <begin position="298"/>
        <end position="318"/>
    </location>
</feature>
<evidence type="ECO:0000256" key="4">
    <source>
        <dbReference type="ARBA" id="ARBA00022833"/>
    </source>
</evidence>
<dbReference type="AlphaFoldDB" id="A0A6A6V8A6"/>
<dbReference type="OrthoDB" id="3437960at2759"/>
<dbReference type="GO" id="GO:0000981">
    <property type="term" value="F:DNA-binding transcription factor activity, RNA polymerase II-specific"/>
    <property type="evidence" value="ECO:0007669"/>
    <property type="project" value="UniProtKB-ARBA"/>
</dbReference>
<dbReference type="SUPFAM" id="SSF57667">
    <property type="entry name" value="beta-beta-alpha zinc fingers"/>
    <property type="match status" value="2"/>
</dbReference>
<dbReference type="PANTHER" id="PTHR19818">
    <property type="entry name" value="ZINC FINGER PROTEIN ZIC AND GLI"/>
    <property type="match status" value="1"/>
</dbReference>
<feature type="compositionally biased region" description="Polar residues" evidence="6">
    <location>
        <begin position="44"/>
        <end position="61"/>
    </location>
</feature>
<protein>
    <recommendedName>
        <fullName evidence="7">C2H2-type domain-containing protein</fullName>
    </recommendedName>
</protein>
<dbReference type="SMART" id="SM00355">
    <property type="entry name" value="ZnF_C2H2"/>
    <property type="match status" value="6"/>
</dbReference>
<keyword evidence="3 5" id="KW-0863">Zinc-finger</keyword>
<keyword evidence="4" id="KW-0862">Zinc</keyword>
<dbReference type="FunFam" id="3.30.160.60:FF:000125">
    <property type="entry name" value="Putative zinc finger protein 143"/>
    <property type="match status" value="1"/>
</dbReference>
<proteinExistence type="predicted"/>
<dbReference type="GO" id="GO:0005634">
    <property type="term" value="C:nucleus"/>
    <property type="evidence" value="ECO:0007669"/>
    <property type="project" value="TreeGrafter"/>
</dbReference>
<evidence type="ECO:0000256" key="6">
    <source>
        <dbReference type="SAM" id="MobiDB-lite"/>
    </source>
</evidence>
<dbReference type="InterPro" id="IPR036236">
    <property type="entry name" value="Znf_C2H2_sf"/>
</dbReference>
<dbReference type="Proteomes" id="UP000799440">
    <property type="component" value="Unassembled WGS sequence"/>
</dbReference>
<accession>A0A6A6V8A6</accession>
<organism evidence="8 9">
    <name type="scientific">Sporormia fimetaria CBS 119925</name>
    <dbReference type="NCBI Taxonomy" id="1340428"/>
    <lineage>
        <taxon>Eukaryota</taxon>
        <taxon>Fungi</taxon>
        <taxon>Dikarya</taxon>
        <taxon>Ascomycota</taxon>
        <taxon>Pezizomycotina</taxon>
        <taxon>Dothideomycetes</taxon>
        <taxon>Pleosporomycetidae</taxon>
        <taxon>Pleosporales</taxon>
        <taxon>Sporormiaceae</taxon>
        <taxon>Sporormia</taxon>
    </lineage>
</organism>
<dbReference type="PANTHER" id="PTHR19818:SF139">
    <property type="entry name" value="PAIR-RULE PROTEIN ODD-PAIRED"/>
    <property type="match status" value="1"/>
</dbReference>
<dbReference type="PROSITE" id="PS00028">
    <property type="entry name" value="ZINC_FINGER_C2H2_1"/>
    <property type="match status" value="2"/>
</dbReference>
<sequence length="318" mass="35700">MIRPADFGQAAPRAASKVAFRGKNGLDFLASAVQQESLLKLDISTSTKESTPTHPDTTSPASAIRTPEPPLHICKWHTSNTGPCLQIFETPEALHKHLKAAHVENCSACFCQWDSCESRDKDFKQRSKLSRHLLGHAGYRPYACTWKDCDKTFATNQAKDNHERTHTGVKPYVCSQCGYQTTTHTQLYTHINARHDGKKKHKCRHCDFTCADSSNLSKHERTHNQHRPYRCPNDGCAFKPDCRWENLKRHLRKSKHCPELLEEGSPANKAYKERVRREKEEWERMAAGIGLRTGTVTPGVGVGVGERQMSGNGAEGLG</sequence>
<dbReference type="InterPro" id="IPR013087">
    <property type="entry name" value="Znf_C2H2_type"/>
</dbReference>
<dbReference type="GO" id="GO:0008270">
    <property type="term" value="F:zinc ion binding"/>
    <property type="evidence" value="ECO:0007669"/>
    <property type="project" value="UniProtKB-KW"/>
</dbReference>
<feature type="domain" description="C2H2-type" evidence="7">
    <location>
        <begin position="142"/>
        <end position="171"/>
    </location>
</feature>
<dbReference type="EMBL" id="MU006582">
    <property type="protein sequence ID" value="KAF2745551.1"/>
    <property type="molecule type" value="Genomic_DNA"/>
</dbReference>
<dbReference type="GO" id="GO:0000978">
    <property type="term" value="F:RNA polymerase II cis-regulatory region sequence-specific DNA binding"/>
    <property type="evidence" value="ECO:0007669"/>
    <property type="project" value="TreeGrafter"/>
</dbReference>
<dbReference type="Gene3D" id="3.30.160.60">
    <property type="entry name" value="Classic Zinc Finger"/>
    <property type="match status" value="4"/>
</dbReference>
<evidence type="ECO:0000256" key="1">
    <source>
        <dbReference type="ARBA" id="ARBA00022723"/>
    </source>
</evidence>
<evidence type="ECO:0000313" key="9">
    <source>
        <dbReference type="Proteomes" id="UP000799440"/>
    </source>
</evidence>
<feature type="domain" description="C2H2-type" evidence="7">
    <location>
        <begin position="172"/>
        <end position="200"/>
    </location>
</feature>
<reference evidence="8" key="1">
    <citation type="journal article" date="2020" name="Stud. Mycol.">
        <title>101 Dothideomycetes genomes: a test case for predicting lifestyles and emergence of pathogens.</title>
        <authorList>
            <person name="Haridas S."/>
            <person name="Albert R."/>
            <person name="Binder M."/>
            <person name="Bloem J."/>
            <person name="Labutti K."/>
            <person name="Salamov A."/>
            <person name="Andreopoulos B."/>
            <person name="Baker S."/>
            <person name="Barry K."/>
            <person name="Bills G."/>
            <person name="Bluhm B."/>
            <person name="Cannon C."/>
            <person name="Castanera R."/>
            <person name="Culley D."/>
            <person name="Daum C."/>
            <person name="Ezra D."/>
            <person name="Gonzalez J."/>
            <person name="Henrissat B."/>
            <person name="Kuo A."/>
            <person name="Liang C."/>
            <person name="Lipzen A."/>
            <person name="Lutzoni F."/>
            <person name="Magnuson J."/>
            <person name="Mondo S."/>
            <person name="Nolan M."/>
            <person name="Ohm R."/>
            <person name="Pangilinan J."/>
            <person name="Park H.-J."/>
            <person name="Ramirez L."/>
            <person name="Alfaro M."/>
            <person name="Sun H."/>
            <person name="Tritt A."/>
            <person name="Yoshinaga Y."/>
            <person name="Zwiers L.-H."/>
            <person name="Turgeon B."/>
            <person name="Goodwin S."/>
            <person name="Spatafora J."/>
            <person name="Crous P."/>
            <person name="Grigoriev I."/>
        </authorList>
    </citation>
    <scope>NUCLEOTIDE SEQUENCE</scope>
    <source>
        <strain evidence="8">CBS 119925</strain>
    </source>
</reference>
<evidence type="ECO:0000256" key="5">
    <source>
        <dbReference type="PROSITE-ProRule" id="PRU00042"/>
    </source>
</evidence>
<keyword evidence="9" id="KW-1185">Reference proteome</keyword>
<gene>
    <name evidence="8" type="ORF">M011DRAFT_406364</name>
</gene>
<evidence type="ECO:0000256" key="3">
    <source>
        <dbReference type="ARBA" id="ARBA00022771"/>
    </source>
</evidence>
<dbReference type="FunFam" id="3.30.160.60:FF:000446">
    <property type="entry name" value="Zinc finger protein"/>
    <property type="match status" value="1"/>
</dbReference>
<feature type="domain" description="C2H2-type" evidence="7">
    <location>
        <begin position="114"/>
        <end position="141"/>
    </location>
</feature>
<dbReference type="InterPro" id="IPR050329">
    <property type="entry name" value="GLI_C2H2-zinc-finger"/>
</dbReference>
<evidence type="ECO:0000313" key="8">
    <source>
        <dbReference type="EMBL" id="KAF2745551.1"/>
    </source>
</evidence>
<evidence type="ECO:0000256" key="2">
    <source>
        <dbReference type="ARBA" id="ARBA00022737"/>
    </source>
</evidence>
<evidence type="ECO:0000259" key="7">
    <source>
        <dbReference type="PROSITE" id="PS50157"/>
    </source>
</evidence>
<feature type="domain" description="C2H2-type" evidence="7">
    <location>
        <begin position="201"/>
        <end position="228"/>
    </location>
</feature>